<evidence type="ECO:0000313" key="2">
    <source>
        <dbReference type="Proteomes" id="UP000031847"/>
    </source>
</evidence>
<dbReference type="AlphaFoldDB" id="A0A0B8R2U9"/>
<comment type="caution">
    <text evidence="1">The sequence shown here is derived from an EMBL/GenBank/DDBJ whole genome shotgun (WGS) entry which is preliminary data.</text>
</comment>
<organism evidence="1 2">
    <name type="scientific">Lactococcus lactis subsp. lactis</name>
    <name type="common">Streptococcus lactis</name>
    <dbReference type="NCBI Taxonomy" id="1360"/>
    <lineage>
        <taxon>Bacteria</taxon>
        <taxon>Bacillati</taxon>
        <taxon>Bacillota</taxon>
        <taxon>Bacilli</taxon>
        <taxon>Lactobacillales</taxon>
        <taxon>Streptococcaceae</taxon>
        <taxon>Lactococcus</taxon>
    </lineage>
</organism>
<gene>
    <name evidence="1" type="ORF">JCM5805K_1674</name>
</gene>
<accession>A0A0B8R2U9</accession>
<dbReference type="Proteomes" id="UP000031847">
    <property type="component" value="Unassembled WGS sequence"/>
</dbReference>
<proteinExistence type="predicted"/>
<reference evidence="1 2" key="1">
    <citation type="submission" date="2015-01" db="EMBL/GenBank/DDBJ databases">
        <title>Lactococcus lactis subsp.lactis JCM 5805 whole genome shotgun sequence.</title>
        <authorList>
            <person name="Fujii T."/>
            <person name="Tomita Y."/>
            <person name="Ikushima S."/>
            <person name="Fujiwara D."/>
        </authorList>
    </citation>
    <scope>NUCLEOTIDE SEQUENCE [LARGE SCALE GENOMIC DNA]</scope>
    <source>
        <strain evidence="1 2">JCM 5805</strain>
    </source>
</reference>
<protein>
    <submittedName>
        <fullName evidence="1">Uncharacterized protein</fullName>
    </submittedName>
</protein>
<evidence type="ECO:0000313" key="1">
    <source>
        <dbReference type="EMBL" id="GAM80564.1"/>
    </source>
</evidence>
<dbReference type="EMBL" id="BBSI01000023">
    <property type="protein sequence ID" value="GAM80564.1"/>
    <property type="molecule type" value="Genomic_DNA"/>
</dbReference>
<sequence length="30" mass="3526">MIQLKNQLPLQVVQRLRHLQVMTLQKAGQL</sequence>
<name>A0A0B8R2U9_LACLL</name>